<feature type="region of interest" description="Disordered" evidence="11">
    <location>
        <begin position="1"/>
        <end position="27"/>
    </location>
</feature>
<dbReference type="Gene3D" id="3.30.40.10">
    <property type="entry name" value="Zinc/RING finger domain, C3HC4 (zinc finger)"/>
    <property type="match status" value="1"/>
</dbReference>
<dbReference type="RefSeq" id="XP_012180059.1">
    <property type="nucleotide sequence ID" value="XM_012324669.1"/>
</dbReference>
<organism evidence="15 16">
    <name type="scientific">Fibroporia radiculosa</name>
    <dbReference type="NCBI Taxonomy" id="599839"/>
    <lineage>
        <taxon>Eukaryota</taxon>
        <taxon>Fungi</taxon>
        <taxon>Dikarya</taxon>
        <taxon>Basidiomycota</taxon>
        <taxon>Agaricomycotina</taxon>
        <taxon>Agaricomycetes</taxon>
        <taxon>Polyporales</taxon>
        <taxon>Fibroporiaceae</taxon>
        <taxon>Fibroporia</taxon>
    </lineage>
</organism>
<dbReference type="InParanoid" id="J4I996"/>
<keyword evidence="7" id="KW-0862">Zinc</keyword>
<dbReference type="InterPro" id="IPR013083">
    <property type="entry name" value="Znf_RING/FYVE/PHD"/>
</dbReference>
<evidence type="ECO:0000256" key="6">
    <source>
        <dbReference type="ARBA" id="ARBA00022806"/>
    </source>
</evidence>
<dbReference type="GeneID" id="24095687"/>
<proteinExistence type="inferred from homology"/>
<keyword evidence="4 9" id="KW-0863">Zinc-finger</keyword>
<gene>
    <name evidence="15" type="ORF">FIBRA_02818</name>
</gene>
<keyword evidence="6" id="KW-0347">Helicase</keyword>
<keyword evidence="16" id="KW-1185">Reference proteome</keyword>
<dbReference type="CDD" id="cd18008">
    <property type="entry name" value="DEXDc_SHPRH-like"/>
    <property type="match status" value="1"/>
</dbReference>
<dbReference type="STRING" id="599839.J4I996"/>
<feature type="compositionally biased region" description="Low complexity" evidence="11">
    <location>
        <begin position="41"/>
        <end position="57"/>
    </location>
</feature>
<evidence type="ECO:0000256" key="5">
    <source>
        <dbReference type="ARBA" id="ARBA00022801"/>
    </source>
</evidence>
<dbReference type="GO" id="GO:0000724">
    <property type="term" value="P:double-strand break repair via homologous recombination"/>
    <property type="evidence" value="ECO:0007669"/>
    <property type="project" value="TreeGrafter"/>
</dbReference>
<dbReference type="GO" id="GO:0008094">
    <property type="term" value="F:ATP-dependent activity, acting on DNA"/>
    <property type="evidence" value="ECO:0007669"/>
    <property type="project" value="TreeGrafter"/>
</dbReference>
<keyword evidence="2" id="KW-0479">Metal-binding</keyword>
<dbReference type="Gene3D" id="3.40.50.300">
    <property type="entry name" value="P-loop containing nucleotide triphosphate hydrolases"/>
    <property type="match status" value="1"/>
</dbReference>
<dbReference type="SMART" id="SM00490">
    <property type="entry name" value="HELICc"/>
    <property type="match status" value="1"/>
</dbReference>
<dbReference type="AlphaFoldDB" id="J4I996"/>
<evidence type="ECO:0000259" key="14">
    <source>
        <dbReference type="PROSITE" id="PS51194"/>
    </source>
</evidence>
<evidence type="ECO:0000256" key="4">
    <source>
        <dbReference type="ARBA" id="ARBA00022771"/>
    </source>
</evidence>
<dbReference type="PROSITE" id="PS51192">
    <property type="entry name" value="HELICASE_ATP_BIND_1"/>
    <property type="match status" value="1"/>
</dbReference>
<dbReference type="Pfam" id="PF13445">
    <property type="entry name" value="zf-RING_UBOX"/>
    <property type="match status" value="1"/>
</dbReference>
<dbReference type="Pfam" id="PF00176">
    <property type="entry name" value="SNF2-rel_dom"/>
    <property type="match status" value="1"/>
</dbReference>
<dbReference type="PROSITE" id="PS00518">
    <property type="entry name" value="ZF_RING_1"/>
    <property type="match status" value="1"/>
</dbReference>
<feature type="region of interest" description="Disordered" evidence="11">
    <location>
        <begin position="791"/>
        <end position="810"/>
    </location>
</feature>
<dbReference type="HOGENOM" id="CLU_000315_2_8_1"/>
<dbReference type="GO" id="GO:0004386">
    <property type="term" value="F:helicase activity"/>
    <property type="evidence" value="ECO:0007669"/>
    <property type="project" value="UniProtKB-KW"/>
</dbReference>
<dbReference type="GO" id="GO:0016787">
    <property type="term" value="F:hydrolase activity"/>
    <property type="evidence" value="ECO:0007669"/>
    <property type="project" value="UniProtKB-KW"/>
</dbReference>
<feature type="domain" description="RING-type" evidence="12">
    <location>
        <begin position="727"/>
        <end position="780"/>
    </location>
</feature>
<protein>
    <submittedName>
        <fullName evidence="15">Uncharacterized protein</fullName>
    </submittedName>
</protein>
<dbReference type="InterPro" id="IPR049730">
    <property type="entry name" value="SNF2/RAD54-like_C"/>
</dbReference>
<dbReference type="InterPro" id="IPR000330">
    <property type="entry name" value="SNF2_N"/>
</dbReference>
<evidence type="ECO:0000256" key="8">
    <source>
        <dbReference type="ARBA" id="ARBA00022840"/>
    </source>
</evidence>
<dbReference type="GO" id="GO:0005737">
    <property type="term" value="C:cytoplasm"/>
    <property type="evidence" value="ECO:0007669"/>
    <property type="project" value="TreeGrafter"/>
</dbReference>
<feature type="domain" description="Helicase ATP-binding" evidence="13">
    <location>
        <begin position="337"/>
        <end position="540"/>
    </location>
</feature>
<evidence type="ECO:0000256" key="11">
    <source>
        <dbReference type="SAM" id="MobiDB-lite"/>
    </source>
</evidence>
<dbReference type="GO" id="GO:0008270">
    <property type="term" value="F:zinc ion binding"/>
    <property type="evidence" value="ECO:0007669"/>
    <property type="project" value="UniProtKB-KW"/>
</dbReference>
<dbReference type="GO" id="GO:0005524">
    <property type="term" value="F:ATP binding"/>
    <property type="evidence" value="ECO:0007669"/>
    <property type="project" value="UniProtKB-KW"/>
</dbReference>
<dbReference type="InterPro" id="IPR001841">
    <property type="entry name" value="Znf_RING"/>
</dbReference>
<dbReference type="OrthoDB" id="423559at2759"/>
<dbReference type="PANTHER" id="PTHR45626">
    <property type="entry name" value="TRANSCRIPTION TERMINATION FACTOR 2-RELATED"/>
    <property type="match status" value="1"/>
</dbReference>
<feature type="region of interest" description="Disordered" evidence="11">
    <location>
        <begin position="40"/>
        <end position="94"/>
    </location>
</feature>
<dbReference type="PROSITE" id="PS51194">
    <property type="entry name" value="HELICASE_CTER"/>
    <property type="match status" value="1"/>
</dbReference>
<keyword evidence="5" id="KW-0378">Hydrolase</keyword>
<feature type="coiled-coil region" evidence="10">
    <location>
        <begin position="140"/>
        <end position="198"/>
    </location>
</feature>
<dbReference type="SMART" id="SM00184">
    <property type="entry name" value="RING"/>
    <property type="match status" value="1"/>
</dbReference>
<dbReference type="GO" id="GO:0005634">
    <property type="term" value="C:nucleus"/>
    <property type="evidence" value="ECO:0007669"/>
    <property type="project" value="TreeGrafter"/>
</dbReference>
<evidence type="ECO:0000313" key="15">
    <source>
        <dbReference type="EMBL" id="CCM00776.1"/>
    </source>
</evidence>
<dbReference type="InterPro" id="IPR027417">
    <property type="entry name" value="P-loop_NTPase"/>
</dbReference>
<dbReference type="InterPro" id="IPR014001">
    <property type="entry name" value="Helicase_ATP-bd"/>
</dbReference>
<dbReference type="PROSITE" id="PS50089">
    <property type="entry name" value="ZF_RING_2"/>
    <property type="match status" value="1"/>
</dbReference>
<dbReference type="Pfam" id="PF00271">
    <property type="entry name" value="Helicase_C"/>
    <property type="match status" value="1"/>
</dbReference>
<feature type="domain" description="Helicase C-terminal" evidence="14">
    <location>
        <begin position="930"/>
        <end position="1091"/>
    </location>
</feature>
<keyword evidence="8" id="KW-0067">ATP-binding</keyword>
<comment type="similarity">
    <text evidence="1">Belongs to the SNF2/RAD54 helicase family.</text>
</comment>
<keyword evidence="3" id="KW-0547">Nucleotide-binding</keyword>
<dbReference type="InterPro" id="IPR050628">
    <property type="entry name" value="SNF2_RAD54_helicase_TF"/>
</dbReference>
<dbReference type="Gene3D" id="3.40.50.10810">
    <property type="entry name" value="Tandem AAA-ATPase domain"/>
    <property type="match status" value="1"/>
</dbReference>
<evidence type="ECO:0000259" key="12">
    <source>
        <dbReference type="PROSITE" id="PS50089"/>
    </source>
</evidence>
<evidence type="ECO:0000256" key="10">
    <source>
        <dbReference type="SAM" id="Coils"/>
    </source>
</evidence>
<dbReference type="SUPFAM" id="SSF57850">
    <property type="entry name" value="RING/U-box"/>
    <property type="match status" value="1"/>
</dbReference>
<sequence>MGSRQSHACTKDASGTDSAFGDSVSTPSKSKLLHMLDLRVSQSSSASGSTATTPISTPRHRHRSVSAAPSSRKSTMKAEYPNTTGSRKRNYTVQDDTDMDILSSKKLKTETTKKPLSVANRNTESLGLTTSDAATSTSTATDTRARLAEVHTQMDRLENTLAKAKQKRSKTDADFVQIVQYQRQLRELRDLKQGYNSMTPSTALQTTISGSRDHVSPGMLADAFQAESSSSPVHVGADGSSDYALDISGSFVRGDDRFDEDGNFYGRGRDSFAGPVARADDIDKFLIAAGNAEQFDGNARVDKALDALGLDGLYRPLDGMEVALMPHQAIGVAWMLDKEKSVHKGGCLSDEMGLGKTVQMIAVMVRNQSDDPLCKTNLIVAPVALLDQWQLEIETKTNCDVKCLIYHGPGKPKKKKELMKYDVVLTTFQTLALEWPDEEAEERKAKQKAKRKRKLDDFIESNSEDDRKTSKKKTQQLGLLFDIDWYRVILDEAQNIRNRRTRVSRAVTKLHSTYRWCLTGTPIINSLSDAYGLFRYLQTRPWYDWTEFNGHISKLEKKNPVLATTRLQAIFSSMLLRRKKDSMLDGKRLIELPVKETILAKLEFSLEERDIYKMASALVEQKSQAIFNRYLRAGTVLKNYHQVLVLLLRLRQVCSHPSLIQEGGSAFISATDLNDRKHDKRYELSRAVQLVSPEFVQKMQDKMAQIMAQRMEAEKHSADATVEDEECPICYDAFTDAVVTACCHVFCRDCIYQVFDNEAAESADEQVKYKSDERSCPSCRGTISKQKLFSRSAFDPNDDDTGDVEKGSEAREATNVLDTLDDVTEEARPKLGRILRKRKLRQRHFMDSDDEGDEGDDGDMSDFIVQSDEDEEEKDTRRALKQRLSKRRAIVISDDDDDDIDPDVICGAKPDVDAPPEQIKLMPKFLPSTKMKHMMENLRLWAETHSDEKTLVISQWTQCLQLVSDYLTENGFLHVKYQGDMNRKKRDQAVRVFMSRDKATIMLMSLKCGGVGLNLTRANRVISLDLGWSEAVESQAFDRVHRLGQTRQVFVHRLVIADTVEDRVLALQERKKNLADGSLGEGTGKKIGRLSVRELANLFGLDHRGRVLSEN</sequence>
<evidence type="ECO:0000256" key="1">
    <source>
        <dbReference type="ARBA" id="ARBA00007025"/>
    </source>
</evidence>
<feature type="compositionally biased region" description="Acidic residues" evidence="11">
    <location>
        <begin position="848"/>
        <end position="860"/>
    </location>
</feature>
<dbReference type="InterPro" id="IPR038718">
    <property type="entry name" value="SNF2-like_sf"/>
</dbReference>
<dbReference type="SMART" id="SM00487">
    <property type="entry name" value="DEXDc"/>
    <property type="match status" value="1"/>
</dbReference>
<evidence type="ECO:0000259" key="13">
    <source>
        <dbReference type="PROSITE" id="PS51192"/>
    </source>
</evidence>
<dbReference type="Proteomes" id="UP000006352">
    <property type="component" value="Unassembled WGS sequence"/>
</dbReference>
<evidence type="ECO:0000256" key="7">
    <source>
        <dbReference type="ARBA" id="ARBA00022833"/>
    </source>
</evidence>
<dbReference type="CDD" id="cd18793">
    <property type="entry name" value="SF2_C_SNF"/>
    <property type="match status" value="1"/>
</dbReference>
<accession>J4I996</accession>
<evidence type="ECO:0000256" key="2">
    <source>
        <dbReference type="ARBA" id="ARBA00022723"/>
    </source>
</evidence>
<evidence type="ECO:0000256" key="3">
    <source>
        <dbReference type="ARBA" id="ARBA00022741"/>
    </source>
</evidence>
<evidence type="ECO:0000313" key="16">
    <source>
        <dbReference type="Proteomes" id="UP000006352"/>
    </source>
</evidence>
<evidence type="ECO:0000256" key="9">
    <source>
        <dbReference type="PROSITE-ProRule" id="PRU00175"/>
    </source>
</evidence>
<dbReference type="PANTHER" id="PTHR45626:SF16">
    <property type="entry name" value="ATP-DEPENDENT HELICASE ULS1"/>
    <property type="match status" value="1"/>
</dbReference>
<dbReference type="EMBL" id="HE797004">
    <property type="protein sequence ID" value="CCM00776.1"/>
    <property type="molecule type" value="Genomic_DNA"/>
</dbReference>
<dbReference type="InterPro" id="IPR027370">
    <property type="entry name" value="Znf-RING_euk"/>
</dbReference>
<feature type="region of interest" description="Disordered" evidence="11">
    <location>
        <begin position="845"/>
        <end position="878"/>
    </location>
</feature>
<dbReference type="InterPro" id="IPR017907">
    <property type="entry name" value="Znf_RING_CS"/>
</dbReference>
<reference evidence="15 16" key="1">
    <citation type="journal article" date="2012" name="Appl. Environ. Microbiol.">
        <title>Short-read sequencing for genomic analysis of the brown rot fungus Fibroporia radiculosa.</title>
        <authorList>
            <person name="Tang J.D."/>
            <person name="Perkins A.D."/>
            <person name="Sonstegard T.S."/>
            <person name="Schroeder S.G."/>
            <person name="Burgess S.C."/>
            <person name="Diehl S.V."/>
        </authorList>
    </citation>
    <scope>NUCLEOTIDE SEQUENCE [LARGE SCALE GENOMIC DNA]</scope>
    <source>
        <strain evidence="15 16">TFFH 294</strain>
    </source>
</reference>
<dbReference type="InterPro" id="IPR001650">
    <property type="entry name" value="Helicase_C-like"/>
</dbReference>
<dbReference type="SUPFAM" id="SSF52540">
    <property type="entry name" value="P-loop containing nucleoside triphosphate hydrolases"/>
    <property type="match status" value="2"/>
</dbReference>
<name>J4I996_9APHY</name>
<keyword evidence="10" id="KW-0175">Coiled coil</keyword>